<accession>A0A438ILB0</accession>
<dbReference type="Proteomes" id="UP000288805">
    <property type="component" value="Unassembled WGS sequence"/>
</dbReference>
<evidence type="ECO:0000313" key="2">
    <source>
        <dbReference type="EMBL" id="RVW97500.1"/>
    </source>
</evidence>
<comment type="caution">
    <text evidence="2">The sequence shown here is derived from an EMBL/GenBank/DDBJ whole genome shotgun (WGS) entry which is preliminary data.</text>
</comment>
<evidence type="ECO:0000259" key="1">
    <source>
        <dbReference type="Pfam" id="PF14244"/>
    </source>
</evidence>
<organism evidence="2 3">
    <name type="scientific">Vitis vinifera</name>
    <name type="common">Grape</name>
    <dbReference type="NCBI Taxonomy" id="29760"/>
    <lineage>
        <taxon>Eukaryota</taxon>
        <taxon>Viridiplantae</taxon>
        <taxon>Streptophyta</taxon>
        <taxon>Embryophyta</taxon>
        <taxon>Tracheophyta</taxon>
        <taxon>Spermatophyta</taxon>
        <taxon>Magnoliopsida</taxon>
        <taxon>eudicotyledons</taxon>
        <taxon>Gunneridae</taxon>
        <taxon>Pentapetalae</taxon>
        <taxon>rosids</taxon>
        <taxon>Vitales</taxon>
        <taxon>Vitaceae</taxon>
        <taxon>Viteae</taxon>
        <taxon>Vitis</taxon>
    </lineage>
</organism>
<dbReference type="InterPro" id="IPR029472">
    <property type="entry name" value="Copia-like_N"/>
</dbReference>
<feature type="domain" description="Retrotransposon Copia-like N-terminal" evidence="1">
    <location>
        <begin position="19"/>
        <end position="56"/>
    </location>
</feature>
<evidence type="ECO:0000313" key="3">
    <source>
        <dbReference type="Proteomes" id="UP000288805"/>
    </source>
</evidence>
<sequence>MAASSSSSSPLLLNTMVHMLTIKLTSSNYFLWKNQFIPLLTSQDLLGFLDGSVLAPSPKKKQFANLAEAFTACSIPDSNDSAWYPDSGATSHLTNDPEGVDVPTVYSGNEQVMVGNGLGHKSSVGGQQM</sequence>
<protein>
    <recommendedName>
        <fullName evidence="1">Retrotransposon Copia-like N-terminal domain-containing protein</fullName>
    </recommendedName>
</protein>
<dbReference type="EMBL" id="QGNW01000101">
    <property type="protein sequence ID" value="RVW97500.1"/>
    <property type="molecule type" value="Genomic_DNA"/>
</dbReference>
<dbReference type="PANTHER" id="PTHR47481">
    <property type="match status" value="1"/>
</dbReference>
<dbReference type="AlphaFoldDB" id="A0A438ILB0"/>
<proteinExistence type="predicted"/>
<reference evidence="2 3" key="1">
    <citation type="journal article" date="2018" name="PLoS Genet.">
        <title>Population sequencing reveals clonal diversity and ancestral inbreeding in the grapevine cultivar Chardonnay.</title>
        <authorList>
            <person name="Roach M.J."/>
            <person name="Johnson D.L."/>
            <person name="Bohlmann J."/>
            <person name="van Vuuren H.J."/>
            <person name="Jones S.J."/>
            <person name="Pretorius I.S."/>
            <person name="Schmidt S.A."/>
            <person name="Borneman A.R."/>
        </authorList>
    </citation>
    <scope>NUCLEOTIDE SEQUENCE [LARGE SCALE GENOMIC DNA]</scope>
    <source>
        <strain evidence="3">cv. Chardonnay</strain>
        <tissue evidence="2">Leaf</tissue>
    </source>
</reference>
<dbReference type="Pfam" id="PF14244">
    <property type="entry name" value="Retrotran_gag_3"/>
    <property type="match status" value="1"/>
</dbReference>
<gene>
    <name evidence="2" type="ORF">CK203_026198</name>
</gene>
<dbReference type="PANTHER" id="PTHR47481:SF35">
    <property type="entry name" value="ZINC FINGER, CCHC-TYPE-RELATED"/>
    <property type="match status" value="1"/>
</dbReference>
<name>A0A438ILB0_VITVI</name>